<evidence type="ECO:0000313" key="2">
    <source>
        <dbReference type="Proteomes" id="UP000064243"/>
    </source>
</evidence>
<organism evidence="1 2">
    <name type="scientific">Thiobacillus denitrificans</name>
    <dbReference type="NCBI Taxonomy" id="36861"/>
    <lineage>
        <taxon>Bacteria</taxon>
        <taxon>Pseudomonadati</taxon>
        <taxon>Pseudomonadota</taxon>
        <taxon>Betaproteobacteria</taxon>
        <taxon>Nitrosomonadales</taxon>
        <taxon>Thiobacillaceae</taxon>
        <taxon>Thiobacillus</taxon>
    </lineage>
</organism>
<reference evidence="1 2" key="1">
    <citation type="journal article" date="2015" name="Appl. Environ. Microbiol.">
        <title>Aerobic and Anaerobic Thiosulfate Oxidation by a Cold-Adapted, Subglacial Chemoautotroph.</title>
        <authorList>
            <person name="Harrold Z.R."/>
            <person name="Skidmore M.L."/>
            <person name="Hamilton T.L."/>
            <person name="Desch L."/>
            <person name="Amada K."/>
            <person name="van Gelder W."/>
            <person name="Glover K."/>
            <person name="Roden E.E."/>
            <person name="Boyd E.S."/>
        </authorList>
    </citation>
    <scope>NUCLEOTIDE SEQUENCE [LARGE SCALE GENOMIC DNA]</scope>
    <source>
        <strain evidence="1 2">RG</strain>
    </source>
</reference>
<dbReference type="Proteomes" id="UP000064243">
    <property type="component" value="Unassembled WGS sequence"/>
</dbReference>
<protein>
    <submittedName>
        <fullName evidence="1">Uncharacterized protein</fullName>
    </submittedName>
</protein>
<dbReference type="STRING" id="1123392.GCA_000376425_01107"/>
<dbReference type="PATRIC" id="fig|36861.3.peg.2486"/>
<sequence>MTLDRAKQLLKVQADFGGFYNGNSAKLILSEVQREHGQDAVDQLIRELQLDQIFGFEPGTRFEGGLAMGK</sequence>
<name>A0A119CUY8_THIDE</name>
<dbReference type="eggNOG" id="ENOG5033K3E">
    <property type="taxonomic scope" value="Bacteria"/>
</dbReference>
<accession>A0A119CUY8</accession>
<dbReference type="OrthoDB" id="8566293at2"/>
<dbReference type="RefSeq" id="WP_059757647.1">
    <property type="nucleotide sequence ID" value="NZ_LDUG01000036.1"/>
</dbReference>
<keyword evidence="2" id="KW-1185">Reference proteome</keyword>
<comment type="caution">
    <text evidence="1">The sequence shown here is derived from an EMBL/GenBank/DDBJ whole genome shotgun (WGS) entry which is preliminary data.</text>
</comment>
<evidence type="ECO:0000313" key="1">
    <source>
        <dbReference type="EMBL" id="KVW94379.1"/>
    </source>
</evidence>
<proteinExistence type="predicted"/>
<dbReference type="EMBL" id="LDUG01000036">
    <property type="protein sequence ID" value="KVW94379.1"/>
    <property type="molecule type" value="Genomic_DNA"/>
</dbReference>
<dbReference type="AlphaFoldDB" id="A0A119CUY8"/>
<gene>
    <name evidence="1" type="ORF">ABW22_13480</name>
</gene>